<dbReference type="Proteomes" id="UP000799324">
    <property type="component" value="Unassembled WGS sequence"/>
</dbReference>
<feature type="compositionally biased region" description="Polar residues" evidence="1">
    <location>
        <begin position="360"/>
        <end position="379"/>
    </location>
</feature>
<dbReference type="EMBL" id="MU004650">
    <property type="protein sequence ID" value="KAF2647250.1"/>
    <property type="molecule type" value="Genomic_DNA"/>
</dbReference>
<accession>A0A6A6SI53</accession>
<feature type="compositionally biased region" description="Low complexity" evidence="1">
    <location>
        <begin position="444"/>
        <end position="464"/>
    </location>
</feature>
<feature type="compositionally biased region" description="Low complexity" evidence="1">
    <location>
        <begin position="263"/>
        <end position="278"/>
    </location>
</feature>
<feature type="compositionally biased region" description="Basic and acidic residues" evidence="1">
    <location>
        <begin position="223"/>
        <end position="233"/>
    </location>
</feature>
<feature type="compositionally biased region" description="Basic and acidic residues" evidence="1">
    <location>
        <begin position="60"/>
        <end position="74"/>
    </location>
</feature>
<feature type="region of interest" description="Disordered" evidence="1">
    <location>
        <begin position="209"/>
        <end position="323"/>
    </location>
</feature>
<proteinExistence type="predicted"/>
<evidence type="ECO:0000313" key="3">
    <source>
        <dbReference type="Proteomes" id="UP000799324"/>
    </source>
</evidence>
<name>A0A6A6SI53_9PLEO</name>
<dbReference type="OrthoDB" id="10692415at2759"/>
<organism evidence="2 3">
    <name type="scientific">Lophiostoma macrostomum CBS 122681</name>
    <dbReference type="NCBI Taxonomy" id="1314788"/>
    <lineage>
        <taxon>Eukaryota</taxon>
        <taxon>Fungi</taxon>
        <taxon>Dikarya</taxon>
        <taxon>Ascomycota</taxon>
        <taxon>Pezizomycotina</taxon>
        <taxon>Dothideomycetes</taxon>
        <taxon>Pleosporomycetidae</taxon>
        <taxon>Pleosporales</taxon>
        <taxon>Lophiostomataceae</taxon>
        <taxon>Lophiostoma</taxon>
    </lineage>
</organism>
<dbReference type="AlphaFoldDB" id="A0A6A6SI53"/>
<feature type="compositionally biased region" description="Polar residues" evidence="1">
    <location>
        <begin position="283"/>
        <end position="294"/>
    </location>
</feature>
<gene>
    <name evidence="2" type="ORF">K491DRAFT_322098</name>
</gene>
<keyword evidence="3" id="KW-1185">Reference proteome</keyword>
<sequence>MTRTRKMNTADLPSRQQQLREQDELSKVSSSTKKTNASAHDVLKAPSYMKKAAKLKKGHRPVEPAIRDDPERNNPLKRRLEKRRQEEEAKRAMEKAAKEDPRAAVVVTQEDDDAIVKENETTDGLLSHASSIRLSPELERIPQTDRLQNQVSCELTLANNLAAESAPRSVEDPVRTYQDPAQYKGKPKLNYTESWPTISTSMEFTGRPDYSIFSGQHQPVEFASRKPKLDTPFKPKGRRHPHHSGGPLPEFPTLQNISFPGVPTQSSPFSSDPSAPSPRGNPVLQQQAAENGSSWLIRCDTSVEGSSDTEQDVDVEDAAVSPNPPADLKFARLRAADQVPSHLALVEQSKVLQEKIKSLTVDNDSPASVTSRNPSQSGAKTVMEPTHAQEENKEAPTKKAIEAQESDDDTEVLAMTSWTQENYKPKPIEGSQPVEAESRSDVESGASRTRAASTSSFSSNAAAESRLKTGEICDPHTALLNTYLSKSTVQLKLLNQRPEKPLAISKPPLDGSLERADASVEEMVDGRLIELPPSQKQPLKPSFRSMGQFLTAQRVGLSPLAFTSLIPETSKRFMLANSLQQGADLARSNVSVFPFLRLSSDPPTMYVQPCDGQSPAMRPVQLDSMIATPSDSCSSSTFKVEAKLPVDKAPCASKLMVGTVSLLDFLDEVFSTSPGTPVTRQTIATAFLKLSNQELADDGTGHALDDIDEVLRSKLLCKKVRIGNVTLHEFLAAVKFGETGLASLAAIWTAWKHCSEKDLSNYKGLGGLLVGAARFLTAGVRLM</sequence>
<feature type="region of interest" description="Disordered" evidence="1">
    <location>
        <begin position="1"/>
        <end position="103"/>
    </location>
</feature>
<reference evidence="2" key="1">
    <citation type="journal article" date="2020" name="Stud. Mycol.">
        <title>101 Dothideomycetes genomes: a test case for predicting lifestyles and emergence of pathogens.</title>
        <authorList>
            <person name="Haridas S."/>
            <person name="Albert R."/>
            <person name="Binder M."/>
            <person name="Bloem J."/>
            <person name="Labutti K."/>
            <person name="Salamov A."/>
            <person name="Andreopoulos B."/>
            <person name="Baker S."/>
            <person name="Barry K."/>
            <person name="Bills G."/>
            <person name="Bluhm B."/>
            <person name="Cannon C."/>
            <person name="Castanera R."/>
            <person name="Culley D."/>
            <person name="Daum C."/>
            <person name="Ezra D."/>
            <person name="Gonzalez J."/>
            <person name="Henrissat B."/>
            <person name="Kuo A."/>
            <person name="Liang C."/>
            <person name="Lipzen A."/>
            <person name="Lutzoni F."/>
            <person name="Magnuson J."/>
            <person name="Mondo S."/>
            <person name="Nolan M."/>
            <person name="Ohm R."/>
            <person name="Pangilinan J."/>
            <person name="Park H.-J."/>
            <person name="Ramirez L."/>
            <person name="Alfaro M."/>
            <person name="Sun H."/>
            <person name="Tritt A."/>
            <person name="Yoshinaga Y."/>
            <person name="Zwiers L.-H."/>
            <person name="Turgeon B."/>
            <person name="Goodwin S."/>
            <person name="Spatafora J."/>
            <person name="Crous P."/>
            <person name="Grigoriev I."/>
        </authorList>
    </citation>
    <scope>NUCLEOTIDE SEQUENCE</scope>
    <source>
        <strain evidence="2">CBS 122681</strain>
    </source>
</reference>
<feature type="region of interest" description="Disordered" evidence="1">
    <location>
        <begin position="357"/>
        <end position="466"/>
    </location>
</feature>
<protein>
    <submittedName>
        <fullName evidence="2">Uncharacterized protein</fullName>
    </submittedName>
</protein>
<feature type="compositionally biased region" description="Basic and acidic residues" evidence="1">
    <location>
        <begin position="387"/>
        <end position="402"/>
    </location>
</feature>
<feature type="region of interest" description="Disordered" evidence="1">
    <location>
        <begin position="163"/>
        <end position="192"/>
    </location>
</feature>
<evidence type="ECO:0000256" key="1">
    <source>
        <dbReference type="SAM" id="MobiDB-lite"/>
    </source>
</evidence>
<feature type="compositionally biased region" description="Acidic residues" evidence="1">
    <location>
        <begin position="307"/>
        <end position="317"/>
    </location>
</feature>
<feature type="compositionally biased region" description="Polar residues" evidence="1">
    <location>
        <begin position="27"/>
        <end position="38"/>
    </location>
</feature>
<feature type="compositionally biased region" description="Basic and acidic residues" evidence="1">
    <location>
        <begin position="83"/>
        <end position="102"/>
    </location>
</feature>
<evidence type="ECO:0000313" key="2">
    <source>
        <dbReference type="EMBL" id="KAF2647250.1"/>
    </source>
</evidence>